<reference evidence="3" key="1">
    <citation type="submission" date="2019-02" db="EMBL/GenBank/DDBJ databases">
        <title>Draft genome of the type strain Pelomonas aquatica CCUG 52575T.</title>
        <authorList>
            <person name="Gomila M."/>
            <person name="Lalucat J."/>
        </authorList>
    </citation>
    <scope>NUCLEOTIDE SEQUENCE</scope>
    <source>
        <strain evidence="3">CCUG 52575</strain>
    </source>
</reference>
<name>A0A9X4LJW2_9BURK</name>
<evidence type="ECO:0000256" key="2">
    <source>
        <dbReference type="SAM" id="SignalP"/>
    </source>
</evidence>
<dbReference type="RefSeq" id="WP_268149136.1">
    <property type="nucleotide sequence ID" value="NZ_JAPPUW010000006.1"/>
</dbReference>
<feature type="compositionally biased region" description="Basic residues" evidence="1">
    <location>
        <begin position="56"/>
        <end position="66"/>
    </location>
</feature>
<organism evidence="3 4">
    <name type="scientific">Pelomonas aquatica</name>
    <dbReference type="NCBI Taxonomy" id="431058"/>
    <lineage>
        <taxon>Bacteria</taxon>
        <taxon>Pseudomonadati</taxon>
        <taxon>Pseudomonadota</taxon>
        <taxon>Betaproteobacteria</taxon>
        <taxon>Burkholderiales</taxon>
        <taxon>Sphaerotilaceae</taxon>
        <taxon>Roseateles</taxon>
    </lineage>
</organism>
<protein>
    <recommendedName>
        <fullName evidence="5">4Fe-4S ferredoxin-type domain-containing protein</fullName>
    </recommendedName>
</protein>
<comment type="caution">
    <text evidence="3">The sequence shown here is derived from an EMBL/GenBank/DDBJ whole genome shotgun (WGS) entry which is preliminary data.</text>
</comment>
<sequence>MKLLAFWLLVLFAVLIPATAVIASATTAPTAAELRRDATQGASISKHAAVSGTHAKQAKAKAKRTSKTVSADQQADHCCDLTPCSQCSGCGTCPAMAMNANVGTDALPLPLTLLPESLGPRAEFLLSGQERPPRAS</sequence>
<keyword evidence="4" id="KW-1185">Reference proteome</keyword>
<keyword evidence="2" id="KW-0732">Signal</keyword>
<dbReference type="Proteomes" id="UP001152766">
    <property type="component" value="Unassembled WGS sequence"/>
</dbReference>
<proteinExistence type="predicted"/>
<gene>
    <name evidence="3" type="ORF">EXJ73_20670</name>
</gene>
<feature type="region of interest" description="Disordered" evidence="1">
    <location>
        <begin position="43"/>
        <end position="66"/>
    </location>
</feature>
<feature type="signal peptide" evidence="2">
    <location>
        <begin position="1"/>
        <end position="23"/>
    </location>
</feature>
<dbReference type="AlphaFoldDB" id="A0A9X4LJW2"/>
<accession>A0A9X4LJW2</accession>
<evidence type="ECO:0000313" key="3">
    <source>
        <dbReference type="EMBL" id="MDG0864877.1"/>
    </source>
</evidence>
<dbReference type="EMBL" id="SGUG01000044">
    <property type="protein sequence ID" value="MDG0864877.1"/>
    <property type="molecule type" value="Genomic_DNA"/>
</dbReference>
<evidence type="ECO:0008006" key="5">
    <source>
        <dbReference type="Google" id="ProtNLM"/>
    </source>
</evidence>
<feature type="chain" id="PRO_5040796564" description="4Fe-4S ferredoxin-type domain-containing protein" evidence="2">
    <location>
        <begin position="24"/>
        <end position="136"/>
    </location>
</feature>
<evidence type="ECO:0000256" key="1">
    <source>
        <dbReference type="SAM" id="MobiDB-lite"/>
    </source>
</evidence>
<evidence type="ECO:0000313" key="4">
    <source>
        <dbReference type="Proteomes" id="UP001152766"/>
    </source>
</evidence>